<evidence type="ECO:0000256" key="6">
    <source>
        <dbReference type="HAMAP-Rule" id="MF_00198"/>
    </source>
</evidence>
<feature type="active site" description="Proton acceptor" evidence="6 7">
    <location>
        <position position="161"/>
    </location>
</feature>
<dbReference type="PANTHER" id="PTHR43317:SF1">
    <property type="entry name" value="THERMOSPERMINE SYNTHASE ACAULIS5"/>
    <property type="match status" value="1"/>
</dbReference>
<evidence type="ECO:0000256" key="7">
    <source>
        <dbReference type="PROSITE-ProRule" id="PRU00354"/>
    </source>
</evidence>
<comment type="function">
    <text evidence="6">Catalyzes the irreversible transfer of a propylamine group from the amino donor S-adenosylmethioninamine (decarboxy-AdoMet) to putrescine (1,4-diaminobutane) to yield spermidine.</text>
</comment>
<dbReference type="InterPro" id="IPR030374">
    <property type="entry name" value="PABS"/>
</dbReference>
<dbReference type="InterPro" id="IPR037163">
    <property type="entry name" value="Spermidine_synt_N_sf"/>
</dbReference>
<evidence type="ECO:0000256" key="5">
    <source>
        <dbReference type="ARBA" id="ARBA00048874"/>
    </source>
</evidence>
<gene>
    <name evidence="6" type="primary">speE</name>
    <name evidence="9" type="ordered locus">Calag_0864</name>
</gene>
<feature type="domain" description="PABS" evidence="8">
    <location>
        <begin position="7"/>
        <end position="242"/>
    </location>
</feature>
<feature type="binding site" evidence="6">
    <location>
        <position position="170"/>
    </location>
    <ligand>
        <name>S-methyl-5'-thioadenosine</name>
        <dbReference type="ChEBI" id="CHEBI:17509"/>
    </ligand>
</feature>
<comment type="caution">
    <text evidence="6">Lacks conserved residue(s) required for the propagation of feature annotation.</text>
</comment>
<evidence type="ECO:0000256" key="1">
    <source>
        <dbReference type="ARBA" id="ARBA00007867"/>
    </source>
</evidence>
<comment type="subunit">
    <text evidence="6">Homodimer or homotetramer.</text>
</comment>
<dbReference type="InterPro" id="IPR029063">
    <property type="entry name" value="SAM-dependent_MTases_sf"/>
</dbReference>
<dbReference type="GO" id="GO:0008295">
    <property type="term" value="P:spermidine biosynthetic process"/>
    <property type="evidence" value="ECO:0007669"/>
    <property type="project" value="UniProtKB-UniRule"/>
</dbReference>
<keyword evidence="2" id="KW-0963">Cytoplasm</keyword>
<dbReference type="Gene3D" id="2.30.140.10">
    <property type="entry name" value="Spermidine synthase, tetramerisation domain"/>
    <property type="match status" value="1"/>
</dbReference>
<evidence type="ECO:0000256" key="4">
    <source>
        <dbReference type="ARBA" id="ARBA00023115"/>
    </source>
</evidence>
<dbReference type="SUPFAM" id="SSF53335">
    <property type="entry name" value="S-adenosyl-L-methionine-dependent methyltransferases"/>
    <property type="match status" value="1"/>
</dbReference>
<dbReference type="eggNOG" id="arCOG00050">
    <property type="taxonomic scope" value="Archaea"/>
</dbReference>
<dbReference type="Pfam" id="PF01564">
    <property type="entry name" value="Spermine_synth"/>
    <property type="match status" value="1"/>
</dbReference>
<dbReference type="Gene3D" id="3.40.50.150">
    <property type="entry name" value="Vaccinia Virus protein VP39"/>
    <property type="match status" value="1"/>
</dbReference>
<reference evidence="10" key="1">
    <citation type="submission" date="2012-03" db="EMBL/GenBank/DDBJ databases">
        <title>Complete genome of Caldisphaera lagunensis DSM 15908.</title>
        <authorList>
            <person name="Lucas S."/>
            <person name="Copeland A."/>
            <person name="Lapidus A."/>
            <person name="Glavina del Rio T."/>
            <person name="Dalin E."/>
            <person name="Tice H."/>
            <person name="Bruce D."/>
            <person name="Goodwin L."/>
            <person name="Pitluck S."/>
            <person name="Peters L."/>
            <person name="Mikhailova N."/>
            <person name="Teshima H."/>
            <person name="Kyrpides N."/>
            <person name="Mavromatis K."/>
            <person name="Ivanova N."/>
            <person name="Brettin T."/>
            <person name="Detter J.C."/>
            <person name="Han C."/>
            <person name="Larimer F."/>
            <person name="Land M."/>
            <person name="Hauser L."/>
            <person name="Markowitz V."/>
            <person name="Cheng J.-F."/>
            <person name="Hugenholtz P."/>
            <person name="Woyke T."/>
            <person name="Wu D."/>
            <person name="Spring S."/>
            <person name="Schroeder M."/>
            <person name="Brambilla E."/>
            <person name="Klenk H.-P."/>
            <person name="Eisen J.A."/>
        </authorList>
    </citation>
    <scope>NUCLEOTIDE SEQUENCE [LARGE SCALE GENOMIC DNA]</scope>
    <source>
        <strain evidence="10">DSM 15908 / JCM 11604 / IC-154</strain>
    </source>
</reference>
<dbReference type="GeneID" id="14212124"/>
<dbReference type="STRING" id="1056495.Calag_0864"/>
<evidence type="ECO:0000313" key="9">
    <source>
        <dbReference type="EMBL" id="AFZ70604.1"/>
    </source>
</evidence>
<evidence type="ECO:0000259" key="8">
    <source>
        <dbReference type="PROSITE" id="PS51006"/>
    </source>
</evidence>
<dbReference type="CDD" id="cd02440">
    <property type="entry name" value="AdoMet_MTases"/>
    <property type="match status" value="1"/>
</dbReference>
<dbReference type="Pfam" id="PF17284">
    <property type="entry name" value="Spermine_synt_N"/>
    <property type="match status" value="1"/>
</dbReference>
<organism evidence="9 10">
    <name type="scientific">Caldisphaera lagunensis (strain DSM 15908 / JCM 11604 / ANMR 0165 / IC-154)</name>
    <dbReference type="NCBI Taxonomy" id="1056495"/>
    <lineage>
        <taxon>Archaea</taxon>
        <taxon>Thermoproteota</taxon>
        <taxon>Thermoprotei</taxon>
        <taxon>Acidilobales</taxon>
        <taxon>Caldisphaeraceae</taxon>
        <taxon>Caldisphaera</taxon>
    </lineage>
</organism>
<evidence type="ECO:0000256" key="2">
    <source>
        <dbReference type="ARBA" id="ARBA00022490"/>
    </source>
</evidence>
<dbReference type="GO" id="GO:0010487">
    <property type="term" value="F:thermospermine synthase activity"/>
    <property type="evidence" value="ECO:0007669"/>
    <property type="project" value="UniProtKB-EC"/>
</dbReference>
<proteinExistence type="inferred from homology"/>
<dbReference type="InterPro" id="IPR035246">
    <property type="entry name" value="Spermidine_synt_N"/>
</dbReference>
<feature type="binding site" evidence="6">
    <location>
        <position position="111"/>
    </location>
    <ligand>
        <name>S-methyl-5'-thioadenosine</name>
        <dbReference type="ChEBI" id="CHEBI:17509"/>
    </ligand>
</feature>
<comment type="similarity">
    <text evidence="1 6">Belongs to the spermidine/spermine synthase family.</text>
</comment>
<dbReference type="InterPro" id="IPR030373">
    <property type="entry name" value="PABS_CS"/>
</dbReference>
<dbReference type="GO" id="GO:0004766">
    <property type="term" value="F:spermidine synthase activity"/>
    <property type="evidence" value="ECO:0007669"/>
    <property type="project" value="UniProtKB-UniRule"/>
</dbReference>
<dbReference type="AlphaFoldDB" id="L0AB22"/>
<keyword evidence="4 6" id="KW-0620">Polyamine biosynthesis</keyword>
<accession>L0AB22</accession>
<keyword evidence="10" id="KW-1185">Reference proteome</keyword>
<dbReference type="InParanoid" id="L0AB22"/>
<evidence type="ECO:0000313" key="10">
    <source>
        <dbReference type="Proteomes" id="UP000010469"/>
    </source>
</evidence>
<dbReference type="InterPro" id="IPR001045">
    <property type="entry name" value="Spermi_synthase"/>
</dbReference>
<name>L0AB22_CALLD</name>
<sequence>MSTNYPWHWIIEWSTPGTAHMHAVNKVYAFGQSKFQKWIIVDYVDLGKALVIDGKIQSSLYDEFVYHESLVHPAMILNGNPKKVLILGGGEGATAREALRFKSVEKVIMVDIDDQVVEVCKKYLPEWHQYSFYNSKVKVIIDDAEHYIDNTDEKFDVIISDLVDPEEAGPAVRLYTREFYNKIVNKLEKNGIFVTQSTSPVLTPTVHAVIFNTIKSVFKYATSYYSYIRSFEGIWGFVIASNDINVENVKNLDVDNMINKMAEGKNRYYDNESHAHMFNVPKFIRNILEKEKRVSTLSNPIYLPA</sequence>
<keyword evidence="6" id="KW-0745">Spermidine biosynthesis</keyword>
<feature type="binding site" evidence="6">
    <location>
        <position position="67"/>
    </location>
    <ligand>
        <name>spermidine</name>
        <dbReference type="ChEBI" id="CHEBI:57834"/>
    </ligand>
</feature>
<dbReference type="FunFam" id="3.40.50.150:FF:000088">
    <property type="entry name" value="Polyamine aminopropyltransferase"/>
    <property type="match status" value="1"/>
</dbReference>
<dbReference type="EC" id="2.5.1.16" evidence="6"/>
<feature type="binding site" evidence="6">
    <location>
        <position position="91"/>
    </location>
    <ligand>
        <name>spermidine</name>
        <dbReference type="ChEBI" id="CHEBI:57834"/>
    </ligand>
</feature>
<dbReference type="PANTHER" id="PTHR43317">
    <property type="entry name" value="THERMOSPERMINE SYNTHASE ACAULIS5"/>
    <property type="match status" value="1"/>
</dbReference>
<evidence type="ECO:0000256" key="3">
    <source>
        <dbReference type="ARBA" id="ARBA00022679"/>
    </source>
</evidence>
<dbReference type="HOGENOM" id="CLU_048199_0_1_2"/>
<dbReference type="FunCoup" id="L0AB22">
    <property type="interactions" value="183"/>
</dbReference>
<dbReference type="PROSITE" id="PS01330">
    <property type="entry name" value="PABS_1"/>
    <property type="match status" value="1"/>
</dbReference>
<protein>
    <recommendedName>
        <fullName evidence="6">Polyamine aminopropyltransferase</fullName>
    </recommendedName>
    <alternativeName>
        <fullName evidence="6">Putrescine aminopropyltransferase</fullName>
        <shortName evidence="6">PAPT</shortName>
    </alternativeName>
    <alternativeName>
        <fullName evidence="6">Spermidine synthase</fullName>
        <shortName evidence="6">SPDS</shortName>
        <shortName evidence="6">SPDSY</shortName>
        <ecNumber evidence="6">2.5.1.16</ecNumber>
    </alternativeName>
</protein>
<dbReference type="NCBIfam" id="NF037959">
    <property type="entry name" value="MFS_SpdSyn"/>
    <property type="match status" value="1"/>
</dbReference>
<feature type="binding site" evidence="6">
    <location>
        <begin position="143"/>
        <end position="144"/>
    </location>
    <ligand>
        <name>S-methyl-5'-thioadenosine</name>
        <dbReference type="ChEBI" id="CHEBI:17509"/>
    </ligand>
</feature>
<dbReference type="PROSITE" id="PS51006">
    <property type="entry name" value="PABS_2"/>
    <property type="match status" value="1"/>
</dbReference>
<dbReference type="KEGG" id="clg:Calag_0864"/>
<dbReference type="NCBIfam" id="NF002010">
    <property type="entry name" value="PRK00811.1"/>
    <property type="match status" value="1"/>
</dbReference>
<keyword evidence="3 6" id="KW-0808">Transferase</keyword>
<dbReference type="HAMAP" id="MF_00198">
    <property type="entry name" value="Spermidine_synth"/>
    <property type="match status" value="1"/>
</dbReference>
<dbReference type="EMBL" id="CP003378">
    <property type="protein sequence ID" value="AFZ70604.1"/>
    <property type="molecule type" value="Genomic_DNA"/>
</dbReference>
<feature type="binding site" evidence="6">
    <location>
        <position position="36"/>
    </location>
    <ligand>
        <name>S-methyl-5'-thioadenosine</name>
        <dbReference type="ChEBI" id="CHEBI:17509"/>
    </ligand>
</feature>
<dbReference type="UniPathway" id="UPA00248">
    <property type="reaction ID" value="UER00314"/>
</dbReference>
<dbReference type="OrthoDB" id="10538at2157"/>
<comment type="catalytic activity">
    <reaction evidence="6">
        <text>S-adenosyl 3-(methylsulfanyl)propylamine + putrescine = S-methyl-5'-thioadenosine + spermidine + H(+)</text>
        <dbReference type="Rhea" id="RHEA:12721"/>
        <dbReference type="ChEBI" id="CHEBI:15378"/>
        <dbReference type="ChEBI" id="CHEBI:17509"/>
        <dbReference type="ChEBI" id="CHEBI:57443"/>
        <dbReference type="ChEBI" id="CHEBI:57834"/>
        <dbReference type="ChEBI" id="CHEBI:326268"/>
        <dbReference type="EC" id="2.5.1.16"/>
    </reaction>
</comment>
<dbReference type="RefSeq" id="WP_015232501.1">
    <property type="nucleotide sequence ID" value="NC_019791.1"/>
</dbReference>
<dbReference type="Proteomes" id="UP000010469">
    <property type="component" value="Chromosome"/>
</dbReference>
<comment type="catalytic activity">
    <reaction evidence="5">
        <text>S-adenosyl 3-(methylsulfanyl)propylamine + spermidine = thermospermine + S-methyl-5'-thioadenosine + H(+)</text>
        <dbReference type="Rhea" id="RHEA:30515"/>
        <dbReference type="ChEBI" id="CHEBI:15378"/>
        <dbReference type="ChEBI" id="CHEBI:17509"/>
        <dbReference type="ChEBI" id="CHEBI:57443"/>
        <dbReference type="ChEBI" id="CHEBI:57834"/>
        <dbReference type="ChEBI" id="CHEBI:59903"/>
        <dbReference type="EC" id="2.5.1.79"/>
    </reaction>
</comment>
<comment type="pathway">
    <text evidence="6">Amine and polyamine biosynthesis; spermidine biosynthesis; spermidine from putrescine: step 1/1.</text>
</comment>